<dbReference type="InterPro" id="IPR000172">
    <property type="entry name" value="GMC_OxRdtase_N"/>
</dbReference>
<name>A0A194QB47_PAPXU</name>
<dbReference type="PIRSF" id="PIRSF000137">
    <property type="entry name" value="Alcohol_oxidase"/>
    <property type="match status" value="1"/>
</dbReference>
<dbReference type="Pfam" id="PF05199">
    <property type="entry name" value="GMC_oxred_C"/>
    <property type="match status" value="1"/>
</dbReference>
<evidence type="ECO:0000256" key="3">
    <source>
        <dbReference type="ARBA" id="ARBA00022630"/>
    </source>
</evidence>
<accession>A0A194QB47</accession>
<reference evidence="9 10" key="1">
    <citation type="journal article" date="2015" name="Nat. Commun.">
        <title>Outbred genome sequencing and CRISPR/Cas9 gene editing in butterflies.</title>
        <authorList>
            <person name="Li X."/>
            <person name="Fan D."/>
            <person name="Zhang W."/>
            <person name="Liu G."/>
            <person name="Zhang L."/>
            <person name="Zhao L."/>
            <person name="Fang X."/>
            <person name="Chen L."/>
            <person name="Dong Y."/>
            <person name="Chen Y."/>
            <person name="Ding Y."/>
            <person name="Zhao R."/>
            <person name="Feng M."/>
            <person name="Zhu Y."/>
            <person name="Feng Y."/>
            <person name="Jiang X."/>
            <person name="Zhu D."/>
            <person name="Xiang H."/>
            <person name="Feng X."/>
            <person name="Li S."/>
            <person name="Wang J."/>
            <person name="Zhang G."/>
            <person name="Kronforst M.R."/>
            <person name="Wang W."/>
        </authorList>
    </citation>
    <scope>NUCLEOTIDE SEQUENCE [LARGE SCALE GENOMIC DNA]</scope>
    <source>
        <strain evidence="9">Ya'a_city_454_Px</strain>
        <tissue evidence="9">Whole body</tissue>
    </source>
</reference>
<keyword evidence="4 5" id="KW-0274">FAD</keyword>
<dbReference type="InterPro" id="IPR007867">
    <property type="entry name" value="GMC_OxRtase_C"/>
</dbReference>
<keyword evidence="3 6" id="KW-0285">Flavoprotein</keyword>
<dbReference type="PROSITE" id="PS00624">
    <property type="entry name" value="GMC_OXRED_2"/>
    <property type="match status" value="1"/>
</dbReference>
<evidence type="ECO:0000256" key="5">
    <source>
        <dbReference type="PIRSR" id="PIRSR000137-2"/>
    </source>
</evidence>
<comment type="cofactor">
    <cofactor evidence="1 5">
        <name>FAD</name>
        <dbReference type="ChEBI" id="CHEBI:57692"/>
    </cofactor>
</comment>
<protein>
    <submittedName>
        <fullName evidence="9">Glucose dehydrogenase [acceptor]</fullName>
    </submittedName>
</protein>
<keyword evidence="10" id="KW-1185">Reference proteome</keyword>
<feature type="binding site" evidence="5">
    <location>
        <position position="310"/>
    </location>
    <ligand>
        <name>FAD</name>
        <dbReference type="ChEBI" id="CHEBI:57692"/>
    </ligand>
</feature>
<evidence type="ECO:0000259" key="8">
    <source>
        <dbReference type="PROSITE" id="PS00624"/>
    </source>
</evidence>
<dbReference type="GO" id="GO:0050660">
    <property type="term" value="F:flavin adenine dinucleotide binding"/>
    <property type="evidence" value="ECO:0007669"/>
    <property type="project" value="InterPro"/>
</dbReference>
<dbReference type="InterPro" id="IPR012132">
    <property type="entry name" value="GMC_OxRdtase"/>
</dbReference>
<proteinExistence type="inferred from homology"/>
<dbReference type="EMBL" id="KQ459232">
    <property type="protein sequence ID" value="KPJ02687.1"/>
    <property type="molecule type" value="Genomic_DNA"/>
</dbReference>
<evidence type="ECO:0000256" key="6">
    <source>
        <dbReference type="RuleBase" id="RU003968"/>
    </source>
</evidence>
<dbReference type="Gene3D" id="3.50.50.60">
    <property type="entry name" value="FAD/NAD(P)-binding domain"/>
    <property type="match status" value="1"/>
</dbReference>
<gene>
    <name evidence="9" type="ORF">RR46_09890</name>
</gene>
<evidence type="ECO:0000259" key="7">
    <source>
        <dbReference type="PROSITE" id="PS00623"/>
    </source>
</evidence>
<dbReference type="InterPro" id="IPR036188">
    <property type="entry name" value="FAD/NAD-bd_sf"/>
</dbReference>
<dbReference type="Proteomes" id="UP000053268">
    <property type="component" value="Unassembled WGS sequence"/>
</dbReference>
<dbReference type="PROSITE" id="PS00623">
    <property type="entry name" value="GMC_OXRED_1"/>
    <property type="match status" value="1"/>
</dbReference>
<evidence type="ECO:0000256" key="2">
    <source>
        <dbReference type="ARBA" id="ARBA00010790"/>
    </source>
</evidence>
<dbReference type="GO" id="GO:0016614">
    <property type="term" value="F:oxidoreductase activity, acting on CH-OH group of donors"/>
    <property type="evidence" value="ECO:0007669"/>
    <property type="project" value="InterPro"/>
</dbReference>
<evidence type="ECO:0000256" key="4">
    <source>
        <dbReference type="ARBA" id="ARBA00022827"/>
    </source>
</evidence>
<dbReference type="PANTHER" id="PTHR11552">
    <property type="entry name" value="GLUCOSE-METHANOL-CHOLINE GMC OXIDOREDUCTASE"/>
    <property type="match status" value="1"/>
</dbReference>
<dbReference type="AlphaFoldDB" id="A0A194QB47"/>
<sequence>MGKYDTQYLSNKKIIMKSGQTGAKLRGNKKNTSFFSRCTLKDSCMKPNTGAAFQDILSTYHFMVASTCLITDQWEPSADIKGYDTYDFIVVGAGSAGCVLANRLTEITQWRVLLIEAGGDPPIESYIPQFDQTLRKTQYDWNYKTAPTGRINQANVGEIVHWPRGKMLGGSSGINGMIYFEGLPDDYEKWHNLGNPEWRPDILRKFFKKSQSLQDEKLLQNPLIRNTYGLHGPQIINTFNSTYRNLTLNVLSSYNEMGFKIREDLQTAQLLGSGIFRATAYNGRRASTASTYLSYIQNRTNFKLIKNTLVLKVLIDNNQRAYGVLLKQKGKIMKIFARLEVILSAGTINSPQLLMLSGIGEKNHLEAKRIQCKVDLPAVGKNLQDHMILTVPVFSNYPGYENIDEKYLDVALYAYNRSGSLAQARIADILAFFAKDKNALIPDYQSHLIIFPRNSTQAKNYFSIYKEPIAQTFANLIEEHSVYIFQFNLLHPYSRGNISLNTNRPVDYPLIYPNYFDDTRDLDAAVEGVQILSEIVNTNFFRSINAFLGRYNWSECNAYKTNSADYWRCIAPQIVTTVYHPVGTCAMGPNPSASVVDSRLRVHHVKGLRVIDASIMPNITSCNTNGPTIMIAERGSDLIKEDYGIVELN</sequence>
<comment type="similarity">
    <text evidence="2 6">Belongs to the GMC oxidoreductase family.</text>
</comment>
<organism evidence="9 10">
    <name type="scientific">Papilio xuthus</name>
    <name type="common">Asian swallowtail butterfly</name>
    <dbReference type="NCBI Taxonomy" id="66420"/>
    <lineage>
        <taxon>Eukaryota</taxon>
        <taxon>Metazoa</taxon>
        <taxon>Ecdysozoa</taxon>
        <taxon>Arthropoda</taxon>
        <taxon>Hexapoda</taxon>
        <taxon>Insecta</taxon>
        <taxon>Pterygota</taxon>
        <taxon>Neoptera</taxon>
        <taxon>Endopterygota</taxon>
        <taxon>Lepidoptera</taxon>
        <taxon>Glossata</taxon>
        <taxon>Ditrysia</taxon>
        <taxon>Papilionoidea</taxon>
        <taxon>Papilionidae</taxon>
        <taxon>Papilioninae</taxon>
        <taxon>Papilio</taxon>
    </lineage>
</organism>
<dbReference type="STRING" id="66420.A0A194QB47"/>
<dbReference type="Gene3D" id="3.30.560.10">
    <property type="entry name" value="Glucose Oxidase, domain 3"/>
    <property type="match status" value="1"/>
</dbReference>
<dbReference type="SUPFAM" id="SSF54373">
    <property type="entry name" value="FAD-linked reductases, C-terminal domain"/>
    <property type="match status" value="1"/>
</dbReference>
<dbReference type="SUPFAM" id="SSF51905">
    <property type="entry name" value="FAD/NAD(P)-binding domain"/>
    <property type="match status" value="1"/>
</dbReference>
<dbReference type="PANTHER" id="PTHR11552:SF147">
    <property type="entry name" value="CHOLINE DEHYDROGENASE, MITOCHONDRIAL"/>
    <property type="match status" value="1"/>
</dbReference>
<evidence type="ECO:0000256" key="1">
    <source>
        <dbReference type="ARBA" id="ARBA00001974"/>
    </source>
</evidence>
<dbReference type="Pfam" id="PF00732">
    <property type="entry name" value="GMC_oxred_N"/>
    <property type="match status" value="1"/>
</dbReference>
<evidence type="ECO:0000313" key="10">
    <source>
        <dbReference type="Proteomes" id="UP000053268"/>
    </source>
</evidence>
<feature type="domain" description="Glucose-methanol-choline oxidoreductase N-terminal" evidence="8">
    <location>
        <begin position="346"/>
        <end position="360"/>
    </location>
</feature>
<evidence type="ECO:0000313" key="9">
    <source>
        <dbReference type="EMBL" id="KPJ02687.1"/>
    </source>
</evidence>
<feature type="domain" description="Glucose-methanol-choline oxidoreductase N-terminal" evidence="7">
    <location>
        <begin position="165"/>
        <end position="188"/>
    </location>
</feature>